<protein>
    <recommendedName>
        <fullName evidence="4">Pacifastin domain-containing protein</fullName>
    </recommendedName>
</protein>
<dbReference type="AlphaFoldDB" id="A0A5N4B7T1"/>
<evidence type="ECO:0000256" key="1">
    <source>
        <dbReference type="SAM" id="SignalP"/>
    </source>
</evidence>
<keyword evidence="3" id="KW-1185">Reference proteome</keyword>
<dbReference type="InParanoid" id="A0A5N4B7T1"/>
<comment type="caution">
    <text evidence="2">The sequence shown here is derived from an EMBL/GenBank/DDBJ whole genome shotgun (WGS) entry which is preliminary data.</text>
</comment>
<accession>A0A5N4B7T1</accession>
<sequence>MATHRVYVFNFVILLVTVLVFETFADSFVCDSNKRYQENKCNNCSCTVDQNQEVGFGCTKMFCDNEESAKLKSCDPAIPSPYKNCWCFRQWGTICEIPK</sequence>
<evidence type="ECO:0000313" key="2">
    <source>
        <dbReference type="EMBL" id="KAB0805667.1"/>
    </source>
</evidence>
<organism evidence="2 3">
    <name type="scientific">Photinus pyralis</name>
    <name type="common">Common eastern firefly</name>
    <name type="synonym">Lampyris pyralis</name>
    <dbReference type="NCBI Taxonomy" id="7054"/>
    <lineage>
        <taxon>Eukaryota</taxon>
        <taxon>Metazoa</taxon>
        <taxon>Ecdysozoa</taxon>
        <taxon>Arthropoda</taxon>
        <taxon>Hexapoda</taxon>
        <taxon>Insecta</taxon>
        <taxon>Pterygota</taxon>
        <taxon>Neoptera</taxon>
        <taxon>Endopterygota</taxon>
        <taxon>Coleoptera</taxon>
        <taxon>Polyphaga</taxon>
        <taxon>Elateriformia</taxon>
        <taxon>Elateroidea</taxon>
        <taxon>Lampyridae</taxon>
        <taxon>Lampyrinae</taxon>
        <taxon>Photinus</taxon>
    </lineage>
</organism>
<evidence type="ECO:0008006" key="4">
    <source>
        <dbReference type="Google" id="ProtNLM"/>
    </source>
</evidence>
<dbReference type="Proteomes" id="UP000327044">
    <property type="component" value="Unassembled WGS sequence"/>
</dbReference>
<feature type="signal peptide" evidence="1">
    <location>
        <begin position="1"/>
        <end position="25"/>
    </location>
</feature>
<proteinExistence type="predicted"/>
<dbReference type="EMBL" id="VVIM01000001">
    <property type="protein sequence ID" value="KAB0805667.1"/>
    <property type="molecule type" value="Genomic_DNA"/>
</dbReference>
<reference evidence="2 3" key="1">
    <citation type="journal article" date="2018" name="Elife">
        <title>Firefly genomes illuminate parallel origins of bioluminescence in beetles.</title>
        <authorList>
            <person name="Fallon T.R."/>
            <person name="Lower S.E."/>
            <person name="Chang C.H."/>
            <person name="Bessho-Uehara M."/>
            <person name="Martin G.J."/>
            <person name="Bewick A.J."/>
            <person name="Behringer M."/>
            <person name="Debat H.J."/>
            <person name="Wong I."/>
            <person name="Day J.C."/>
            <person name="Suvorov A."/>
            <person name="Silva C.J."/>
            <person name="Stanger-Hall K.F."/>
            <person name="Hall D.W."/>
            <person name="Schmitz R.J."/>
            <person name="Nelson D.R."/>
            <person name="Lewis S.M."/>
            <person name="Shigenobu S."/>
            <person name="Bybee S.M."/>
            <person name="Larracuente A.M."/>
            <person name="Oba Y."/>
            <person name="Weng J.K."/>
        </authorList>
    </citation>
    <scope>NUCLEOTIDE SEQUENCE [LARGE SCALE GENOMIC DNA]</scope>
    <source>
        <strain evidence="2">1611_PpyrPB1</strain>
        <tissue evidence="2">Whole body</tissue>
    </source>
</reference>
<gene>
    <name evidence="2" type="ORF">PPYR_02637</name>
</gene>
<keyword evidence="1" id="KW-0732">Signal</keyword>
<name>A0A5N4B7T1_PHOPY</name>
<evidence type="ECO:0000313" key="3">
    <source>
        <dbReference type="Proteomes" id="UP000327044"/>
    </source>
</evidence>
<feature type="chain" id="PRO_5024462142" description="Pacifastin domain-containing protein" evidence="1">
    <location>
        <begin position="26"/>
        <end position="99"/>
    </location>
</feature>